<protein>
    <submittedName>
        <fullName evidence="1">Uncharacterized protein</fullName>
    </submittedName>
</protein>
<keyword evidence="2" id="KW-1185">Reference proteome</keyword>
<reference evidence="1" key="1">
    <citation type="submission" date="2013-05" db="EMBL/GenBank/DDBJ databases">
        <authorList>
            <person name="Harkins D.M."/>
            <person name="Durkin A.S."/>
            <person name="Brinkac L.M."/>
            <person name="Haft D.H."/>
            <person name="Selengut J.D."/>
            <person name="Sanka R."/>
            <person name="DePew J."/>
            <person name="Purushe J."/>
            <person name="Hartskeerl R.A."/>
            <person name="Ahmed A."/>
            <person name="van der Linden H."/>
            <person name="Goris M.G.A."/>
            <person name="Vinetz J.M."/>
            <person name="Sutton G.G."/>
            <person name="Nierman W.C."/>
            <person name="Fouts D.E."/>
        </authorList>
    </citation>
    <scope>NUCLEOTIDE SEQUENCE [LARGE SCALE GENOMIC DNA]</scope>
    <source>
        <strain evidence="1">5399</strain>
    </source>
</reference>
<evidence type="ECO:0000313" key="1">
    <source>
        <dbReference type="EMBL" id="EQA44457.1"/>
    </source>
</evidence>
<dbReference type="STRING" id="1049789.LEP1GSC050_3793"/>
<dbReference type="Proteomes" id="UP000015454">
    <property type="component" value="Unassembled WGS sequence"/>
</dbReference>
<gene>
    <name evidence="1" type="ORF">LEP1GSC050_3793</name>
</gene>
<accession>T0FA80</accession>
<evidence type="ECO:0000313" key="2">
    <source>
        <dbReference type="Proteomes" id="UP000015454"/>
    </source>
</evidence>
<comment type="caution">
    <text evidence="1">The sequence shown here is derived from an EMBL/GenBank/DDBJ whole genome shotgun (WGS) entry which is preliminary data.</text>
</comment>
<dbReference type="EMBL" id="AHMO02000008">
    <property type="protein sequence ID" value="EQA44457.1"/>
    <property type="molecule type" value="Genomic_DNA"/>
</dbReference>
<proteinExistence type="predicted"/>
<dbReference type="AlphaFoldDB" id="T0FA80"/>
<name>T0FA80_9LEPT</name>
<sequence length="38" mass="4498">MIKFPALPGRGPDRWYPRRACDFAIIMDLEKFQVFLQA</sequence>
<organism evidence="1 2">
    <name type="scientific">Leptospira broomii serovar Hurstbridge str. 5399</name>
    <dbReference type="NCBI Taxonomy" id="1049789"/>
    <lineage>
        <taxon>Bacteria</taxon>
        <taxon>Pseudomonadati</taxon>
        <taxon>Spirochaetota</taxon>
        <taxon>Spirochaetia</taxon>
        <taxon>Leptospirales</taxon>
        <taxon>Leptospiraceae</taxon>
        <taxon>Leptospira</taxon>
    </lineage>
</organism>